<evidence type="ECO:0000313" key="1">
    <source>
        <dbReference type="EMBL" id="MCS0608816.1"/>
    </source>
</evidence>
<gene>
    <name evidence="1" type="ORF">NX773_11625</name>
</gene>
<accession>A0ABT2BJX6</accession>
<name>A0ABT2BJX6_9BURK</name>
<sequence length="136" mass="15533">MYEPKLTIALAQRGEQPVLLISRNDNAVFNSINWELALLADMGYLGACAHVGKAALRMLELAHPRVFDACPDLKSPDEPDASDVLRYLLHQSFLEHTRAYVPAIDSLLKRHRDTIDSSTREHWPETRDHILRQFTD</sequence>
<dbReference type="RefSeq" id="WP_258856484.1">
    <property type="nucleotide sequence ID" value="NZ_JANUGV010000002.1"/>
</dbReference>
<proteinExistence type="predicted"/>
<organism evidence="1 2">
    <name type="scientific">Massilia solisilvae</name>
    <dbReference type="NCBI Taxonomy" id="1811225"/>
    <lineage>
        <taxon>Bacteria</taxon>
        <taxon>Pseudomonadati</taxon>
        <taxon>Pseudomonadota</taxon>
        <taxon>Betaproteobacteria</taxon>
        <taxon>Burkholderiales</taxon>
        <taxon>Oxalobacteraceae</taxon>
        <taxon>Telluria group</taxon>
        <taxon>Massilia</taxon>
    </lineage>
</organism>
<dbReference type="Proteomes" id="UP001205861">
    <property type="component" value="Unassembled WGS sequence"/>
</dbReference>
<dbReference type="EMBL" id="JANUGV010000002">
    <property type="protein sequence ID" value="MCS0608816.1"/>
    <property type="molecule type" value="Genomic_DNA"/>
</dbReference>
<protein>
    <submittedName>
        <fullName evidence="1">Uncharacterized protein</fullName>
    </submittedName>
</protein>
<comment type="caution">
    <text evidence="1">The sequence shown here is derived from an EMBL/GenBank/DDBJ whole genome shotgun (WGS) entry which is preliminary data.</text>
</comment>
<keyword evidence="2" id="KW-1185">Reference proteome</keyword>
<evidence type="ECO:0000313" key="2">
    <source>
        <dbReference type="Proteomes" id="UP001205861"/>
    </source>
</evidence>
<reference evidence="1 2" key="1">
    <citation type="submission" date="2022-08" db="EMBL/GenBank/DDBJ databases">
        <title>Reclassification of Massilia species as members of the genera Telluria, Duganella, Pseudoduganella, Mokoshia gen. nov. and Zemynaea gen. nov. using orthogonal and non-orthogonal genome-based approaches.</title>
        <authorList>
            <person name="Bowman J.P."/>
        </authorList>
    </citation>
    <scope>NUCLEOTIDE SEQUENCE [LARGE SCALE GENOMIC DNA]</scope>
    <source>
        <strain evidence="1 2">JCM 31607</strain>
    </source>
</reference>